<evidence type="ECO:0000313" key="3">
    <source>
        <dbReference type="Proteomes" id="UP001240984"/>
    </source>
</evidence>
<proteinExistence type="predicted"/>
<accession>A0ABT9MNH0</accession>
<reference evidence="2 3" key="1">
    <citation type="submission" date="2023-07" db="EMBL/GenBank/DDBJ databases">
        <title>Sequencing the genomes of 1000 actinobacteria strains.</title>
        <authorList>
            <person name="Klenk H.-P."/>
        </authorList>
    </citation>
    <scope>NUCLEOTIDE SEQUENCE [LARGE SCALE GENOMIC DNA]</scope>
    <source>
        <strain evidence="2 3">DSM 44710</strain>
    </source>
</reference>
<dbReference type="RefSeq" id="WP_306827480.1">
    <property type="nucleotide sequence ID" value="NZ_JAUSRA010000001.1"/>
</dbReference>
<evidence type="ECO:0000313" key="2">
    <source>
        <dbReference type="EMBL" id="MDP9792606.1"/>
    </source>
</evidence>
<evidence type="ECO:0000256" key="1">
    <source>
        <dbReference type="SAM" id="MobiDB-lite"/>
    </source>
</evidence>
<dbReference type="Proteomes" id="UP001240984">
    <property type="component" value="Unassembled WGS sequence"/>
</dbReference>
<comment type="caution">
    <text evidence="2">The sequence shown here is derived from an EMBL/GenBank/DDBJ whole genome shotgun (WGS) entry which is preliminary data.</text>
</comment>
<feature type="compositionally biased region" description="Low complexity" evidence="1">
    <location>
        <begin position="32"/>
        <end position="44"/>
    </location>
</feature>
<feature type="region of interest" description="Disordered" evidence="1">
    <location>
        <begin position="1"/>
        <end position="44"/>
    </location>
</feature>
<organism evidence="2 3">
    <name type="scientific">Catenuloplanes nepalensis</name>
    <dbReference type="NCBI Taxonomy" id="587533"/>
    <lineage>
        <taxon>Bacteria</taxon>
        <taxon>Bacillati</taxon>
        <taxon>Actinomycetota</taxon>
        <taxon>Actinomycetes</taxon>
        <taxon>Micromonosporales</taxon>
        <taxon>Micromonosporaceae</taxon>
        <taxon>Catenuloplanes</taxon>
    </lineage>
</organism>
<sequence length="390" mass="41693">MASHVAPQQRDLGSAGTGDPAARATSPHRQSAPDGAHAAGPQQAAAAVGDLAHLDPERLRIGGAGVFAGDWAWTDNGDGRPRIPVGFAGVFIDTWNGWAVFSCTRQVAEAIVADQSRMRDRERAHFAALGRTGDDLRHAVDEACPPMWFDGEDLVVDSSAAYDEPAIERCSPDPEGRYVVMGWSWCWTAVAPTDCDRIVGELPAAGQHQLYVELVHTSGMRMPHDRLTATVLSRATTASGMAFTADLVLDGAIVGSVKNLGNGGATNVSLHTTALDRDGLHEFVRACRRHGRPVTETAVIAALVTENYLTVAIAAARGRDGVLVRLLDDAGDIVEVVAVFGVPRDLGFRAALRDRVSTYPVRRGGGIAWQVWSHRGWQYLTRARNGGAQP</sequence>
<gene>
    <name evidence="2" type="ORF">J2S43_001118</name>
</gene>
<keyword evidence="3" id="KW-1185">Reference proteome</keyword>
<dbReference type="EMBL" id="JAUSRA010000001">
    <property type="protein sequence ID" value="MDP9792606.1"/>
    <property type="molecule type" value="Genomic_DNA"/>
</dbReference>
<protein>
    <submittedName>
        <fullName evidence="2">Uncharacterized protein</fullName>
    </submittedName>
</protein>
<name>A0ABT9MNH0_9ACTN</name>